<dbReference type="InterPro" id="IPR001128">
    <property type="entry name" value="Cyt_P450"/>
</dbReference>
<dbReference type="InterPro" id="IPR017972">
    <property type="entry name" value="Cyt_P450_CS"/>
</dbReference>
<keyword evidence="2" id="KW-0472">Membrane</keyword>
<dbReference type="InterPro" id="IPR036396">
    <property type="entry name" value="Cyt_P450_sf"/>
</dbReference>
<dbReference type="FunFam" id="1.10.630.10:FF:000066">
    <property type="entry name" value="Cytochrome P450 71D7"/>
    <property type="match status" value="2"/>
</dbReference>
<dbReference type="Gene3D" id="1.10.630.10">
    <property type="entry name" value="Cytochrome P450"/>
    <property type="match status" value="2"/>
</dbReference>
<organism evidence="3 4">
    <name type="scientific">Digitaria exilis</name>
    <dbReference type="NCBI Taxonomy" id="1010633"/>
    <lineage>
        <taxon>Eukaryota</taxon>
        <taxon>Viridiplantae</taxon>
        <taxon>Streptophyta</taxon>
        <taxon>Embryophyta</taxon>
        <taxon>Tracheophyta</taxon>
        <taxon>Spermatophyta</taxon>
        <taxon>Magnoliopsida</taxon>
        <taxon>Liliopsida</taxon>
        <taxon>Poales</taxon>
        <taxon>Poaceae</taxon>
        <taxon>PACMAD clade</taxon>
        <taxon>Panicoideae</taxon>
        <taxon>Panicodae</taxon>
        <taxon>Paniceae</taxon>
        <taxon>Anthephorinae</taxon>
        <taxon>Digitaria</taxon>
    </lineage>
</organism>
<dbReference type="PRINTS" id="PR00385">
    <property type="entry name" value="P450"/>
</dbReference>
<sequence>MEHQKLMFQSLLVSILAIALIRIIRLYQISRPKARLPPGPWNLPVIGSMHHLVNVLPHHALRDLARVHGPLMMLRLGEVRLVVVSSREMARQVLKTHDANFATRPKVLMGRIVLYRWADIVFSPSGDYWRKLRQLCAAEVLSPKRVFTFRHIREQERGCLRIRPAGPSTPVDLSAMFYNLAINIVSRASFGNKQRNANEFLAAMKAGAALASGFKIPDLFPTWRPVLAAVTGMRRTLEDVHRTVDSTLEAVIEERGHVRDEKARSGGNATVEDENLVDILIGLHEKGSSGFYLNRNSVKAIIFDMFAAGTGTLQSSLYWAMSELMRNERVMCKLQHEIREAFRGKADVTEVDIQGANLPYLKLVIKETLRLHPPVPLLVPRESIDACEIEGYKITARSRVIVNAWAMGRDPKYWDDAEEFKPERFEDNTMDFMGSCYEYIPFGAGRRMCPGISYGLPVLEMALVQLLYHFDWSLSEGISEVDMTEAPGIGVRRKSPLLHHKLMFQSLLVSILAIALVRIIRFYQIRPKARLPPGPWNLPVIGSMHHLVNVLPHHALRDLARVHGPLIMLRLGEVRLVVVSSREVARQVLRTHEANFATRPKLLAGKIVLYGWADILFSPSGEYWRKLRRLCAAEVLSPKRVLTFRHIQQMASQVVRVREAGPWTPVDLSAMFLDLAISVVSRASFGKKLRNTKEYLSAINTAVTLANGFKIPDLFPTLQPVLATITGMLRALEDVHKVVDATLEEIIEERRRVRDEKQVRCGGIADADADENLVDVLIASQERGGLGFNLNKDSIKAIIFDMFTAGTRTLASTLSWGMSELMRNKRVMDKLQGEIREAFRGMVSVTEADLQATSLPYLKLVIKETLRLHPPVPLLVPRESVESCEIEGYVIPAMSRVIVNVWAIGRDKKYWGDDADEFKPERFKDSALLYHFDWSLPEGTKEVDMIEAPGLAQPHRAAQ</sequence>
<evidence type="ECO:0000256" key="1">
    <source>
        <dbReference type="PIRSR" id="PIRSR602401-1"/>
    </source>
</evidence>
<keyword evidence="1" id="KW-0479">Metal-binding</keyword>
<dbReference type="Proteomes" id="UP000636709">
    <property type="component" value="Unassembled WGS sequence"/>
</dbReference>
<dbReference type="Pfam" id="PF00067">
    <property type="entry name" value="p450"/>
    <property type="match status" value="2"/>
</dbReference>
<evidence type="ECO:0000313" key="4">
    <source>
        <dbReference type="Proteomes" id="UP000636709"/>
    </source>
</evidence>
<dbReference type="GO" id="GO:0004497">
    <property type="term" value="F:monooxygenase activity"/>
    <property type="evidence" value="ECO:0007669"/>
    <property type="project" value="InterPro"/>
</dbReference>
<accession>A0A835EJI5</accession>
<gene>
    <name evidence="3" type="ORF">HU200_035143</name>
</gene>
<feature type="binding site" description="axial binding residue" evidence="1">
    <location>
        <position position="449"/>
    </location>
    <ligand>
        <name>heme</name>
        <dbReference type="ChEBI" id="CHEBI:30413"/>
    </ligand>
    <ligandPart>
        <name>Fe</name>
        <dbReference type="ChEBI" id="CHEBI:18248"/>
    </ligandPart>
</feature>
<protein>
    <recommendedName>
        <fullName evidence="5">Cytochrome P450</fullName>
    </recommendedName>
</protein>
<reference evidence="3" key="1">
    <citation type="submission" date="2020-07" db="EMBL/GenBank/DDBJ databases">
        <title>Genome sequence and genetic diversity analysis of an under-domesticated orphan crop, white fonio (Digitaria exilis).</title>
        <authorList>
            <person name="Bennetzen J.L."/>
            <person name="Chen S."/>
            <person name="Ma X."/>
            <person name="Wang X."/>
            <person name="Yssel A.E.J."/>
            <person name="Chaluvadi S.R."/>
            <person name="Johnson M."/>
            <person name="Gangashetty P."/>
            <person name="Hamidou F."/>
            <person name="Sanogo M.D."/>
            <person name="Zwaenepoel A."/>
            <person name="Wallace J."/>
            <person name="Van De Peer Y."/>
            <person name="Van Deynze A."/>
        </authorList>
    </citation>
    <scope>NUCLEOTIDE SEQUENCE</scope>
    <source>
        <tissue evidence="3">Leaves</tissue>
    </source>
</reference>
<dbReference type="InterPro" id="IPR002401">
    <property type="entry name" value="Cyt_P450_E_grp-I"/>
</dbReference>
<dbReference type="GO" id="GO:0020037">
    <property type="term" value="F:heme binding"/>
    <property type="evidence" value="ECO:0007669"/>
    <property type="project" value="InterPro"/>
</dbReference>
<comment type="cofactor">
    <cofactor evidence="1">
        <name>heme</name>
        <dbReference type="ChEBI" id="CHEBI:30413"/>
    </cofactor>
</comment>
<dbReference type="OrthoDB" id="1470350at2759"/>
<keyword evidence="1" id="KW-0349">Heme</keyword>
<dbReference type="AlphaFoldDB" id="A0A835EJI5"/>
<proteinExistence type="predicted"/>
<dbReference type="CDD" id="cd11072">
    <property type="entry name" value="CYP71-like"/>
    <property type="match status" value="1"/>
</dbReference>
<evidence type="ECO:0008006" key="5">
    <source>
        <dbReference type="Google" id="ProtNLM"/>
    </source>
</evidence>
<dbReference type="PANTHER" id="PTHR47954">
    <property type="entry name" value="OS09G0275400 PROTEIN-RELATED"/>
    <property type="match status" value="1"/>
</dbReference>
<feature type="transmembrane region" description="Helical" evidence="2">
    <location>
        <begin position="6"/>
        <end position="27"/>
    </location>
</feature>
<evidence type="ECO:0000256" key="2">
    <source>
        <dbReference type="SAM" id="Phobius"/>
    </source>
</evidence>
<dbReference type="GO" id="GO:0016705">
    <property type="term" value="F:oxidoreductase activity, acting on paired donors, with incorporation or reduction of molecular oxygen"/>
    <property type="evidence" value="ECO:0007669"/>
    <property type="project" value="InterPro"/>
</dbReference>
<dbReference type="PANTHER" id="PTHR47954:SF1">
    <property type="entry name" value="OS02G0217300 PROTEIN"/>
    <property type="match status" value="1"/>
</dbReference>
<keyword evidence="4" id="KW-1185">Reference proteome</keyword>
<keyword evidence="1" id="KW-0408">Iron</keyword>
<keyword evidence="2" id="KW-1133">Transmembrane helix</keyword>
<dbReference type="PROSITE" id="PS00086">
    <property type="entry name" value="CYTOCHROME_P450"/>
    <property type="match status" value="1"/>
</dbReference>
<dbReference type="GO" id="GO:0005506">
    <property type="term" value="F:iron ion binding"/>
    <property type="evidence" value="ECO:0007669"/>
    <property type="project" value="InterPro"/>
</dbReference>
<dbReference type="PRINTS" id="PR00463">
    <property type="entry name" value="EP450I"/>
</dbReference>
<comment type="caution">
    <text evidence="3">The sequence shown here is derived from an EMBL/GenBank/DDBJ whole genome shotgun (WGS) entry which is preliminary data.</text>
</comment>
<evidence type="ECO:0000313" key="3">
    <source>
        <dbReference type="EMBL" id="KAF8698881.1"/>
    </source>
</evidence>
<dbReference type="EMBL" id="JACEFO010001862">
    <property type="protein sequence ID" value="KAF8698881.1"/>
    <property type="molecule type" value="Genomic_DNA"/>
</dbReference>
<name>A0A835EJI5_9POAL</name>
<keyword evidence="2" id="KW-0812">Transmembrane</keyword>
<dbReference type="SUPFAM" id="SSF48264">
    <property type="entry name" value="Cytochrome P450"/>
    <property type="match status" value="2"/>
</dbReference>